<feature type="domain" description="FtsK" evidence="4">
    <location>
        <begin position="224"/>
        <end position="408"/>
    </location>
</feature>
<dbReference type="InterPro" id="IPR002543">
    <property type="entry name" value="FtsK_dom"/>
</dbReference>
<dbReference type="GO" id="GO:0005524">
    <property type="term" value="F:ATP binding"/>
    <property type="evidence" value="ECO:0007669"/>
    <property type="project" value="UniProtKB-UniRule"/>
</dbReference>
<dbReference type="CDD" id="cd01127">
    <property type="entry name" value="TrwB_TraG_TraD_VirD4"/>
    <property type="match status" value="1"/>
</dbReference>
<dbReference type="PROSITE" id="PS50901">
    <property type="entry name" value="FTSK"/>
    <property type="match status" value="1"/>
</dbReference>
<keyword evidence="5" id="KW-0132">Cell division</keyword>
<organism evidence="5 6">
    <name type="scientific">Agromyces binzhouensis</name>
    <dbReference type="NCBI Taxonomy" id="1817495"/>
    <lineage>
        <taxon>Bacteria</taxon>
        <taxon>Bacillati</taxon>
        <taxon>Actinomycetota</taxon>
        <taxon>Actinomycetes</taxon>
        <taxon>Micrococcales</taxon>
        <taxon>Microbacteriaceae</taxon>
        <taxon>Agromyces</taxon>
    </lineage>
</organism>
<evidence type="ECO:0000313" key="6">
    <source>
        <dbReference type="Proteomes" id="UP000292881"/>
    </source>
</evidence>
<dbReference type="InterPro" id="IPR050206">
    <property type="entry name" value="FtsK/SpoIIIE/SftA"/>
</dbReference>
<dbReference type="EMBL" id="SDPL01000570">
    <property type="protein sequence ID" value="RXZ40937.1"/>
    <property type="molecule type" value="Genomic_DNA"/>
</dbReference>
<dbReference type="Proteomes" id="UP000292881">
    <property type="component" value="Unassembled WGS sequence"/>
</dbReference>
<keyword evidence="2 3" id="KW-0067">ATP-binding</keyword>
<gene>
    <name evidence="5" type="ORF">ESO86_16820</name>
</gene>
<dbReference type="SUPFAM" id="SSF52540">
    <property type="entry name" value="P-loop containing nucleoside triphosphate hydrolases"/>
    <property type="match status" value="1"/>
</dbReference>
<dbReference type="GO" id="GO:0003677">
    <property type="term" value="F:DNA binding"/>
    <property type="evidence" value="ECO:0007669"/>
    <property type="project" value="InterPro"/>
</dbReference>
<evidence type="ECO:0000256" key="2">
    <source>
        <dbReference type="ARBA" id="ARBA00022840"/>
    </source>
</evidence>
<accession>A0A4Q2J8Z2</accession>
<dbReference type="Gene3D" id="3.40.50.300">
    <property type="entry name" value="P-loop containing nucleotide triphosphate hydrolases"/>
    <property type="match status" value="1"/>
</dbReference>
<dbReference type="GO" id="GO:0051301">
    <property type="term" value="P:cell division"/>
    <property type="evidence" value="ECO:0007669"/>
    <property type="project" value="UniProtKB-KW"/>
</dbReference>
<feature type="binding site" evidence="3">
    <location>
        <begin position="241"/>
        <end position="248"/>
    </location>
    <ligand>
        <name>ATP</name>
        <dbReference type="ChEBI" id="CHEBI:30616"/>
    </ligand>
</feature>
<evidence type="ECO:0000256" key="1">
    <source>
        <dbReference type="ARBA" id="ARBA00022741"/>
    </source>
</evidence>
<evidence type="ECO:0000259" key="4">
    <source>
        <dbReference type="PROSITE" id="PS50901"/>
    </source>
</evidence>
<dbReference type="InterPro" id="IPR027417">
    <property type="entry name" value="P-loop_NTPase"/>
</dbReference>
<evidence type="ECO:0000256" key="3">
    <source>
        <dbReference type="PROSITE-ProRule" id="PRU00289"/>
    </source>
</evidence>
<keyword evidence="5" id="KW-0131">Cell cycle</keyword>
<comment type="caution">
    <text evidence="5">The sequence shown here is derived from an EMBL/GenBank/DDBJ whole genome shotgun (WGS) entry which is preliminary data.</text>
</comment>
<dbReference type="PANTHER" id="PTHR22683">
    <property type="entry name" value="SPORULATION PROTEIN RELATED"/>
    <property type="match status" value="1"/>
</dbReference>
<dbReference type="Pfam" id="PF01580">
    <property type="entry name" value="FtsK_SpoIIIE"/>
    <property type="match status" value="1"/>
</dbReference>
<keyword evidence="1 3" id="KW-0547">Nucleotide-binding</keyword>
<evidence type="ECO:0000313" key="5">
    <source>
        <dbReference type="EMBL" id="RXZ40937.1"/>
    </source>
</evidence>
<reference evidence="5 6" key="1">
    <citation type="submission" date="2019-01" db="EMBL/GenBank/DDBJ databases">
        <authorList>
            <person name="Li J."/>
        </authorList>
    </citation>
    <scope>NUCLEOTIDE SEQUENCE [LARGE SCALE GENOMIC DNA]</scope>
    <source>
        <strain evidence="5 6">CGMCC 4.7180</strain>
    </source>
</reference>
<proteinExistence type="predicted"/>
<feature type="non-terminal residue" evidence="5">
    <location>
        <position position="456"/>
    </location>
</feature>
<sequence>MTIEGAPGEDPDALRLVAGAALLADAPVLVTLGGGIGFTGEPALARAAARAAILQVAEATDPSSCRVAGPTAGWEWLAALPHRASGAGAAVLRVVEADARADGGHAPRTPVGANDRDGEGDLIAIASDVASLPPGLRTVVHVTTPRHALVQVTGAAPRAVAPELLSVAEARSAADRLARVATRAGIASGSPVLPDSVGLGDLLPDPDPTADRSSLAATVGVGFGGPLVIDLVAGPHALVAGTSGSGKSELLVAWIAAMAARHAPDRVAFLLVDFKGGASFEPVRGLPHVTGLVTDLDEDEAARAVESIRAELRHRERVLAAAGVRSIVELPADADLPRLVVVIDEFQAMIERFGELGAVMADVAARGRSLGVHLVLAAQRPNGVVREQVSANCGIRVSLRVLERADSVAVLGVDRAARLDPARPGRALVDAGDARVVEFQSALADREAIARIAARH</sequence>
<dbReference type="RefSeq" id="WP_277985247.1">
    <property type="nucleotide sequence ID" value="NZ_SDPL01000570.1"/>
</dbReference>
<dbReference type="PANTHER" id="PTHR22683:SF1">
    <property type="entry name" value="TYPE VII SECRETION SYSTEM PROTEIN ESSC"/>
    <property type="match status" value="1"/>
</dbReference>
<protein>
    <submittedName>
        <fullName evidence="5">Cell division protein FtsK</fullName>
    </submittedName>
</protein>
<keyword evidence="6" id="KW-1185">Reference proteome</keyword>
<dbReference type="AlphaFoldDB" id="A0A4Q2J8Z2"/>
<name>A0A4Q2J8Z2_9MICO</name>